<comment type="caution">
    <text evidence="1">The sequence shown here is derived from an EMBL/GenBank/DDBJ whole genome shotgun (WGS) entry which is preliminary data.</text>
</comment>
<dbReference type="RefSeq" id="XP_046045938.1">
    <property type="nucleotide sequence ID" value="XM_046200699.1"/>
</dbReference>
<accession>A0A9P9GLG6</accession>
<sequence>MAIIERAEVVCLTISSKAWTPLLSLNGIGIELGEIVFILENTLLTSQSITMYGTATLKAVTESIQLILSCDLNTKGPVEVAFAVSRTDSLQSLSGALGFEAIMSSAMLFSWSPLSSLPKTSDLVVVFTQLSKQTDHYTISRISATTSSDDWTSFLPSSFPLKKLLPTINLEVSLDVLYLLLPKRRAVGVSIALELQSVAGKTIILGFAAHPLGAFGDYEHRLYVNSLDSGISIADITSALGVSGDVDVMQAAGSPVSQLLNNVRIRFFSAAVEKKRDQYEFSDWSLDLAMNQLEILEDILPLSDVSVDPECVGSVLTGGLMGSIQIESTVLKCKHSWSYLASSSRGSGHQEVWWITRNGEREKYARIVAASESTALMLG</sequence>
<dbReference type="OrthoDB" id="3259037at2759"/>
<name>A0A9P9GLG6_FUSRE</name>
<evidence type="ECO:0000313" key="1">
    <source>
        <dbReference type="EMBL" id="KAH7240144.1"/>
    </source>
</evidence>
<dbReference type="EMBL" id="JAGMUX010000014">
    <property type="protein sequence ID" value="KAH7240144.1"/>
    <property type="molecule type" value="Genomic_DNA"/>
</dbReference>
<dbReference type="Proteomes" id="UP000720189">
    <property type="component" value="Unassembled WGS sequence"/>
</dbReference>
<protein>
    <submittedName>
        <fullName evidence="1">Uncharacterized protein</fullName>
    </submittedName>
</protein>
<organism evidence="1 2">
    <name type="scientific">Fusarium redolens</name>
    <dbReference type="NCBI Taxonomy" id="48865"/>
    <lineage>
        <taxon>Eukaryota</taxon>
        <taxon>Fungi</taxon>
        <taxon>Dikarya</taxon>
        <taxon>Ascomycota</taxon>
        <taxon>Pezizomycotina</taxon>
        <taxon>Sordariomycetes</taxon>
        <taxon>Hypocreomycetidae</taxon>
        <taxon>Hypocreales</taxon>
        <taxon>Nectriaceae</taxon>
        <taxon>Fusarium</taxon>
        <taxon>Fusarium redolens species complex</taxon>
    </lineage>
</organism>
<keyword evidence="2" id="KW-1185">Reference proteome</keyword>
<reference evidence="1" key="1">
    <citation type="journal article" date="2021" name="Nat. Commun.">
        <title>Genetic determinants of endophytism in the Arabidopsis root mycobiome.</title>
        <authorList>
            <person name="Mesny F."/>
            <person name="Miyauchi S."/>
            <person name="Thiergart T."/>
            <person name="Pickel B."/>
            <person name="Atanasova L."/>
            <person name="Karlsson M."/>
            <person name="Huettel B."/>
            <person name="Barry K.W."/>
            <person name="Haridas S."/>
            <person name="Chen C."/>
            <person name="Bauer D."/>
            <person name="Andreopoulos W."/>
            <person name="Pangilinan J."/>
            <person name="LaButti K."/>
            <person name="Riley R."/>
            <person name="Lipzen A."/>
            <person name="Clum A."/>
            <person name="Drula E."/>
            <person name="Henrissat B."/>
            <person name="Kohler A."/>
            <person name="Grigoriev I.V."/>
            <person name="Martin F.M."/>
            <person name="Hacquard S."/>
        </authorList>
    </citation>
    <scope>NUCLEOTIDE SEQUENCE</scope>
    <source>
        <strain evidence="1">MPI-CAGE-AT-0023</strain>
    </source>
</reference>
<proteinExistence type="predicted"/>
<dbReference type="AlphaFoldDB" id="A0A9P9GLG6"/>
<evidence type="ECO:0000313" key="2">
    <source>
        <dbReference type="Proteomes" id="UP000720189"/>
    </source>
</evidence>
<dbReference type="GeneID" id="70230653"/>
<gene>
    <name evidence="1" type="ORF">BKA55DRAFT_706672</name>
</gene>